<protein>
    <submittedName>
        <fullName evidence="2">Uncharacterized protein</fullName>
    </submittedName>
</protein>
<feature type="region of interest" description="Disordered" evidence="1">
    <location>
        <begin position="21"/>
        <end position="74"/>
    </location>
</feature>
<dbReference type="AlphaFoldDB" id="A0A5P1E8S1"/>
<evidence type="ECO:0000256" key="1">
    <source>
        <dbReference type="SAM" id="MobiDB-lite"/>
    </source>
</evidence>
<evidence type="ECO:0000313" key="2">
    <source>
        <dbReference type="EMBL" id="ONK62133.1"/>
    </source>
</evidence>
<proteinExistence type="predicted"/>
<sequence>MEQIQTSYLKLLEEVASLKAGRGADSEWAARPPAPSASEIERLKQELDESSRKARRLDEALEERDRAKANGGGPSVEAAAMLGLLLRRQPARAIPQAGQGSRAGDFAEVPKSKQARPLQNSWRARPAKSKGTTFTGLSTIRFRSFTTKSGRIPRPCWRECRHAPVCPRGNYQRVTGSSRRRLSTERVVLRSTTAQVRAIQQFALPRC</sequence>
<keyword evidence="3" id="KW-1185">Reference proteome</keyword>
<feature type="region of interest" description="Disordered" evidence="1">
    <location>
        <begin position="97"/>
        <end position="131"/>
    </location>
</feature>
<accession>A0A5P1E8S1</accession>
<reference evidence="3" key="1">
    <citation type="journal article" date="2017" name="Nat. Commun.">
        <title>The asparagus genome sheds light on the origin and evolution of a young Y chromosome.</title>
        <authorList>
            <person name="Harkess A."/>
            <person name="Zhou J."/>
            <person name="Xu C."/>
            <person name="Bowers J.E."/>
            <person name="Van der Hulst R."/>
            <person name="Ayyampalayam S."/>
            <person name="Mercati F."/>
            <person name="Riccardi P."/>
            <person name="McKain M.R."/>
            <person name="Kakrana A."/>
            <person name="Tang H."/>
            <person name="Ray J."/>
            <person name="Groenendijk J."/>
            <person name="Arikit S."/>
            <person name="Mathioni S.M."/>
            <person name="Nakano M."/>
            <person name="Shan H."/>
            <person name="Telgmann-Rauber A."/>
            <person name="Kanno A."/>
            <person name="Yue Z."/>
            <person name="Chen H."/>
            <person name="Li W."/>
            <person name="Chen Y."/>
            <person name="Xu X."/>
            <person name="Zhang Y."/>
            <person name="Luo S."/>
            <person name="Chen H."/>
            <person name="Gao J."/>
            <person name="Mao Z."/>
            <person name="Pires J.C."/>
            <person name="Luo M."/>
            <person name="Kudrna D."/>
            <person name="Wing R.A."/>
            <person name="Meyers B.C."/>
            <person name="Yi K."/>
            <person name="Kong H."/>
            <person name="Lavrijsen P."/>
            <person name="Sunseri F."/>
            <person name="Falavigna A."/>
            <person name="Ye Y."/>
            <person name="Leebens-Mack J.H."/>
            <person name="Chen G."/>
        </authorList>
    </citation>
    <scope>NUCLEOTIDE SEQUENCE [LARGE SCALE GENOMIC DNA]</scope>
    <source>
        <strain evidence="3">cv. DH0086</strain>
    </source>
</reference>
<evidence type="ECO:0000313" key="3">
    <source>
        <dbReference type="Proteomes" id="UP000243459"/>
    </source>
</evidence>
<name>A0A5P1E8S1_ASPOF</name>
<organism evidence="2 3">
    <name type="scientific">Asparagus officinalis</name>
    <name type="common">Garden asparagus</name>
    <dbReference type="NCBI Taxonomy" id="4686"/>
    <lineage>
        <taxon>Eukaryota</taxon>
        <taxon>Viridiplantae</taxon>
        <taxon>Streptophyta</taxon>
        <taxon>Embryophyta</taxon>
        <taxon>Tracheophyta</taxon>
        <taxon>Spermatophyta</taxon>
        <taxon>Magnoliopsida</taxon>
        <taxon>Liliopsida</taxon>
        <taxon>Asparagales</taxon>
        <taxon>Asparagaceae</taxon>
        <taxon>Asparagoideae</taxon>
        <taxon>Asparagus</taxon>
    </lineage>
</organism>
<dbReference type="Gramene" id="ONK62133">
    <property type="protein sequence ID" value="ONK62133"/>
    <property type="gene ID" value="A4U43_C07F690"/>
</dbReference>
<gene>
    <name evidence="2" type="ORF">A4U43_C07F690</name>
</gene>
<dbReference type="EMBL" id="CM007387">
    <property type="protein sequence ID" value="ONK62133.1"/>
    <property type="molecule type" value="Genomic_DNA"/>
</dbReference>
<dbReference type="Proteomes" id="UP000243459">
    <property type="component" value="Chromosome 7"/>
</dbReference>
<feature type="compositionally biased region" description="Basic and acidic residues" evidence="1">
    <location>
        <begin position="39"/>
        <end position="68"/>
    </location>
</feature>